<feature type="transmembrane region" description="Helical" evidence="6">
    <location>
        <begin position="63"/>
        <end position="86"/>
    </location>
</feature>
<dbReference type="InterPro" id="IPR036259">
    <property type="entry name" value="MFS_trans_sf"/>
</dbReference>
<dbReference type="GO" id="GO:0005886">
    <property type="term" value="C:plasma membrane"/>
    <property type="evidence" value="ECO:0007669"/>
    <property type="project" value="UniProtKB-SubCell"/>
</dbReference>
<feature type="transmembrane region" description="Helical" evidence="6">
    <location>
        <begin position="291"/>
        <end position="309"/>
    </location>
</feature>
<feature type="transmembrane region" description="Helical" evidence="6">
    <location>
        <begin position="330"/>
        <end position="349"/>
    </location>
</feature>
<evidence type="ECO:0000313" key="8">
    <source>
        <dbReference type="Proteomes" id="UP000298860"/>
    </source>
</evidence>
<evidence type="ECO:0000313" key="7">
    <source>
        <dbReference type="EMBL" id="GDY32350.1"/>
    </source>
</evidence>
<evidence type="ECO:0000256" key="4">
    <source>
        <dbReference type="ARBA" id="ARBA00022989"/>
    </source>
</evidence>
<dbReference type="EMBL" id="BJFL01000023">
    <property type="protein sequence ID" value="GDY32350.1"/>
    <property type="molecule type" value="Genomic_DNA"/>
</dbReference>
<proteinExistence type="predicted"/>
<evidence type="ECO:0008006" key="9">
    <source>
        <dbReference type="Google" id="ProtNLM"/>
    </source>
</evidence>
<keyword evidence="3 6" id="KW-0812">Transmembrane</keyword>
<evidence type="ECO:0000256" key="1">
    <source>
        <dbReference type="ARBA" id="ARBA00004651"/>
    </source>
</evidence>
<dbReference type="Gene3D" id="1.20.1250.20">
    <property type="entry name" value="MFS general substrate transporter like domains"/>
    <property type="match status" value="1"/>
</dbReference>
<protein>
    <recommendedName>
        <fullName evidence="9">MFS transporter</fullName>
    </recommendedName>
</protein>
<feature type="transmembrane region" description="Helical" evidence="6">
    <location>
        <begin position="202"/>
        <end position="225"/>
    </location>
</feature>
<comment type="caution">
    <text evidence="7">The sequence shown here is derived from an EMBL/GenBank/DDBJ whole genome shotgun (WGS) entry which is preliminary data.</text>
</comment>
<dbReference type="PANTHER" id="PTHR23513:SF6">
    <property type="entry name" value="MAJOR FACILITATOR SUPERFAMILY ASSOCIATED DOMAIN-CONTAINING PROTEIN"/>
    <property type="match status" value="1"/>
</dbReference>
<evidence type="ECO:0000256" key="6">
    <source>
        <dbReference type="SAM" id="Phobius"/>
    </source>
</evidence>
<gene>
    <name evidence="7" type="ORF">GTS_39830</name>
</gene>
<sequence length="387" mass="38839">MRVAALPLFTAVNTGSPLAVSAVAVAEVLPWLAVALPAGALVDRWRPRRVVVVAHAVRAVATAALTAAVVTGHAGVTLLVAVAFLLTSAETFADSASQSLLVGLAGPTELERANGRFVTAETVGLDLGGPLAASALFLWHPAACFALDTLSFVVAAVLVAGLPDVVPAREAPSAAGRAVLATLREEVVRGGAHLLRSSPLRVLLTAVAAAAFGVSAANAVIPLYALRDLAVPAAVVPTLWVVMSLGTLAAATAAPRMVRAAGEGRVLVGALLLLAGGYLVVGMVPRAGAVWGAYAVVGFAAGAWNVLSATRRQRLTPGSMMGRVTSSYRLFAWGLMPLGAGVAGPLAVATSLGTVFVVAGAVIAVTAVVLARPLSRPVGVPRTPSGA</sequence>
<dbReference type="Proteomes" id="UP000298860">
    <property type="component" value="Unassembled WGS sequence"/>
</dbReference>
<dbReference type="PANTHER" id="PTHR23513">
    <property type="entry name" value="INTEGRAL MEMBRANE EFFLUX PROTEIN-RELATED"/>
    <property type="match status" value="1"/>
</dbReference>
<dbReference type="GO" id="GO:0022857">
    <property type="term" value="F:transmembrane transporter activity"/>
    <property type="evidence" value="ECO:0007669"/>
    <property type="project" value="InterPro"/>
</dbReference>
<keyword evidence="5 6" id="KW-0472">Membrane</keyword>
<dbReference type="CDD" id="cd06173">
    <property type="entry name" value="MFS_MefA_like"/>
    <property type="match status" value="1"/>
</dbReference>
<dbReference type="InterPro" id="IPR011701">
    <property type="entry name" value="MFS"/>
</dbReference>
<feature type="transmembrane region" description="Helical" evidence="6">
    <location>
        <begin position="266"/>
        <end position="285"/>
    </location>
</feature>
<keyword evidence="4 6" id="KW-1133">Transmembrane helix</keyword>
<evidence type="ECO:0000256" key="5">
    <source>
        <dbReference type="ARBA" id="ARBA00023136"/>
    </source>
</evidence>
<dbReference type="AlphaFoldDB" id="A0A4D4JBF2"/>
<keyword evidence="8" id="KW-1185">Reference proteome</keyword>
<reference evidence="8" key="1">
    <citation type="submission" date="2019-04" db="EMBL/GenBank/DDBJ databases">
        <title>Draft genome sequence of Pseudonocardiaceae bacterium SL3-2-4.</title>
        <authorList>
            <person name="Ningsih F."/>
            <person name="Yokota A."/>
            <person name="Sakai Y."/>
            <person name="Nanatani K."/>
            <person name="Yabe S."/>
            <person name="Oetari A."/>
            <person name="Sjamsuridzal W."/>
        </authorList>
    </citation>
    <scope>NUCLEOTIDE SEQUENCE [LARGE SCALE GENOMIC DNA]</scope>
    <source>
        <strain evidence="8">SL3-2-4</strain>
    </source>
</reference>
<feature type="transmembrane region" description="Helical" evidence="6">
    <location>
        <begin position="20"/>
        <end position="42"/>
    </location>
</feature>
<accession>A0A4D4JBF2</accession>
<feature type="transmembrane region" description="Helical" evidence="6">
    <location>
        <begin position="355"/>
        <end position="374"/>
    </location>
</feature>
<dbReference type="SUPFAM" id="SSF103473">
    <property type="entry name" value="MFS general substrate transporter"/>
    <property type="match status" value="1"/>
</dbReference>
<organism evidence="7 8">
    <name type="scientific">Gandjariella thermophila</name>
    <dbReference type="NCBI Taxonomy" id="1931992"/>
    <lineage>
        <taxon>Bacteria</taxon>
        <taxon>Bacillati</taxon>
        <taxon>Actinomycetota</taxon>
        <taxon>Actinomycetes</taxon>
        <taxon>Pseudonocardiales</taxon>
        <taxon>Pseudonocardiaceae</taxon>
        <taxon>Gandjariella</taxon>
    </lineage>
</organism>
<feature type="transmembrane region" description="Helical" evidence="6">
    <location>
        <begin position="231"/>
        <end position="254"/>
    </location>
</feature>
<name>A0A4D4JBF2_9PSEU</name>
<feature type="transmembrane region" description="Helical" evidence="6">
    <location>
        <begin position="137"/>
        <end position="162"/>
    </location>
</feature>
<dbReference type="Pfam" id="PF07690">
    <property type="entry name" value="MFS_1"/>
    <property type="match status" value="1"/>
</dbReference>
<evidence type="ECO:0000256" key="2">
    <source>
        <dbReference type="ARBA" id="ARBA00022475"/>
    </source>
</evidence>
<comment type="subcellular location">
    <subcellularLocation>
        <location evidence="1">Cell membrane</location>
        <topology evidence="1">Multi-pass membrane protein</topology>
    </subcellularLocation>
</comment>
<evidence type="ECO:0000256" key="3">
    <source>
        <dbReference type="ARBA" id="ARBA00022692"/>
    </source>
</evidence>
<keyword evidence="2" id="KW-1003">Cell membrane</keyword>